<dbReference type="KEGG" id="bmei:Spa11_35000"/>
<proteinExistence type="predicted"/>
<accession>A0A518KBW5</accession>
<reference evidence="2 3" key="1">
    <citation type="submission" date="2019-02" db="EMBL/GenBank/DDBJ databases">
        <title>Deep-cultivation of Planctomycetes and their phenomic and genomic characterization uncovers novel biology.</title>
        <authorList>
            <person name="Wiegand S."/>
            <person name="Jogler M."/>
            <person name="Boedeker C."/>
            <person name="Pinto D."/>
            <person name="Vollmers J."/>
            <person name="Rivas-Marin E."/>
            <person name="Kohn T."/>
            <person name="Peeters S.H."/>
            <person name="Heuer A."/>
            <person name="Rast P."/>
            <person name="Oberbeckmann S."/>
            <person name="Bunk B."/>
            <person name="Jeske O."/>
            <person name="Meyerdierks A."/>
            <person name="Storesund J.E."/>
            <person name="Kallscheuer N."/>
            <person name="Luecker S."/>
            <person name="Lage O.M."/>
            <person name="Pohl T."/>
            <person name="Merkel B.J."/>
            <person name="Hornburger P."/>
            <person name="Mueller R.-W."/>
            <person name="Bruemmer F."/>
            <person name="Labrenz M."/>
            <person name="Spormann A.M."/>
            <person name="Op den Camp H."/>
            <person name="Overmann J."/>
            <person name="Amann R."/>
            <person name="Jetten M.S.M."/>
            <person name="Mascher T."/>
            <person name="Medema M.H."/>
            <person name="Devos D.P."/>
            <person name="Kaster A.-K."/>
            <person name="Ovreas L."/>
            <person name="Rohde M."/>
            <person name="Galperin M.Y."/>
            <person name="Jogler C."/>
        </authorList>
    </citation>
    <scope>NUCLEOTIDE SEQUENCE [LARGE SCALE GENOMIC DNA]</scope>
    <source>
        <strain evidence="2 3">Spa11</strain>
    </source>
</reference>
<sequence length="712" mass="78335">MKFANPWRPTAAIAAVGLVAASLLTPLGCRPTKRPAAKRPNTGAASQRDSRGLLDSIVAQLRTLPESSQLELTPPAVVLDARSSADGEEIQGILRRRPDGPFEPANLITVPRGNAGFRKNVKPGDIVKYYGVPDEATQQRLEATAEVDIRTGQRDYSTADVDVLTFDAIDLTVAQVLDDNSLLIVGGFPNEDEAVRKIEVWRTVDSRMEEIQREWGAYVARREPPLEWHPSADEASLGQLTERLNQWLRQVGAAGKRADAGAWKRPTLLETLPESITSGVDLEPYLADDELATGYFRPYESRLVQGATWQRDVSRWARGGDLAPLAVARTLFDWVTLNVQLVEPSQTPPRWPWEMMLHAQATAAGRVWVFAGLCQQQHLTAVAVAVPVEGGDERLLVGVVEGTELRLFDPVLGAPLPGANEGAIATLAEVQADDALLRKLDLEDESYPLTAEAMKNARIGVVADAFSLTRRASELDTKLSGDDALALSVDVDGVAKQLGEVKGVGEVVLWQQPIQTLADKLAAKPSERRQAVRDFLPFAWRPQLWRGRLQQFRGVHQEADVKRNVLDETLDDHKAALRYFMSRKVRPSEKSLEQQKVPEEKREIYRAARTLGTLFLALLSYEDGAYSVAIDWLDNPAMDDASAAPYKPLVQQLRARSLEGLNQLDEAADVLDKIEGPMAPGAKLRARRLRERAVGAEEALGDEADQDAADEP</sequence>
<name>A0A518KBW5_9BACT</name>
<evidence type="ECO:0000313" key="3">
    <source>
        <dbReference type="Proteomes" id="UP000316426"/>
    </source>
</evidence>
<dbReference type="RefSeq" id="WP_145114446.1">
    <property type="nucleotide sequence ID" value="NZ_CP036349.1"/>
</dbReference>
<evidence type="ECO:0000256" key="1">
    <source>
        <dbReference type="SAM" id="MobiDB-lite"/>
    </source>
</evidence>
<gene>
    <name evidence="2" type="ORF">Spa11_35000</name>
</gene>
<keyword evidence="3" id="KW-1185">Reference proteome</keyword>
<dbReference type="Proteomes" id="UP000316426">
    <property type="component" value="Chromosome"/>
</dbReference>
<evidence type="ECO:0000313" key="2">
    <source>
        <dbReference type="EMBL" id="QDV75286.1"/>
    </source>
</evidence>
<dbReference type="EMBL" id="CP036349">
    <property type="protein sequence ID" value="QDV75286.1"/>
    <property type="molecule type" value="Genomic_DNA"/>
</dbReference>
<dbReference type="AlphaFoldDB" id="A0A518KBW5"/>
<organism evidence="2 3">
    <name type="scientific">Botrimarina mediterranea</name>
    <dbReference type="NCBI Taxonomy" id="2528022"/>
    <lineage>
        <taxon>Bacteria</taxon>
        <taxon>Pseudomonadati</taxon>
        <taxon>Planctomycetota</taxon>
        <taxon>Planctomycetia</taxon>
        <taxon>Pirellulales</taxon>
        <taxon>Lacipirellulaceae</taxon>
        <taxon>Botrimarina</taxon>
    </lineage>
</organism>
<protein>
    <submittedName>
        <fullName evidence="2">Uncharacterized protein</fullName>
    </submittedName>
</protein>
<feature type="region of interest" description="Disordered" evidence="1">
    <location>
        <begin position="29"/>
        <end position="50"/>
    </location>
</feature>